<keyword evidence="4" id="KW-1185">Reference proteome</keyword>
<dbReference type="eggNOG" id="KOG3043">
    <property type="taxonomic scope" value="Eukaryota"/>
</dbReference>
<keyword evidence="3" id="KW-0378">Hydrolase</keyword>
<gene>
    <name evidence="3" type="ORF">F503_06348</name>
</gene>
<dbReference type="Gene3D" id="3.40.50.1820">
    <property type="entry name" value="alpha/beta hydrolase"/>
    <property type="match status" value="1"/>
</dbReference>
<dbReference type="AlphaFoldDB" id="S3BU67"/>
<dbReference type="InterPro" id="IPR029058">
    <property type="entry name" value="AB_hydrolase_fold"/>
</dbReference>
<dbReference type="Pfam" id="PF01738">
    <property type="entry name" value="DLH"/>
    <property type="match status" value="1"/>
</dbReference>
<name>S3BU67_OPHP1</name>
<feature type="region of interest" description="Disordered" evidence="1">
    <location>
        <begin position="122"/>
        <end position="145"/>
    </location>
</feature>
<dbReference type="VEuPathDB" id="FungiDB:F503_06348"/>
<evidence type="ECO:0000256" key="1">
    <source>
        <dbReference type="SAM" id="MobiDB-lite"/>
    </source>
</evidence>
<dbReference type="InterPro" id="IPR002925">
    <property type="entry name" value="Dienelactn_hydro"/>
</dbReference>
<dbReference type="PANTHER" id="PTHR17630">
    <property type="entry name" value="DIENELACTONE HYDROLASE"/>
    <property type="match status" value="1"/>
</dbReference>
<dbReference type="STRING" id="1262450.S3BU67"/>
<evidence type="ECO:0000313" key="3">
    <source>
        <dbReference type="EMBL" id="EPE04799.1"/>
    </source>
</evidence>
<evidence type="ECO:0000313" key="4">
    <source>
        <dbReference type="Proteomes" id="UP000016923"/>
    </source>
</evidence>
<dbReference type="EMBL" id="KE148159">
    <property type="protein sequence ID" value="EPE04799.1"/>
    <property type="molecule type" value="Genomic_DNA"/>
</dbReference>
<dbReference type="SUPFAM" id="SSF53474">
    <property type="entry name" value="alpha/beta-Hydrolases"/>
    <property type="match status" value="1"/>
</dbReference>
<evidence type="ECO:0000259" key="2">
    <source>
        <dbReference type="Pfam" id="PF01738"/>
    </source>
</evidence>
<proteinExistence type="predicted"/>
<feature type="domain" description="Dienelactone hydrolase" evidence="2">
    <location>
        <begin position="186"/>
        <end position="304"/>
    </location>
</feature>
<organism evidence="3 4">
    <name type="scientific">Ophiostoma piceae (strain UAMH 11346)</name>
    <name type="common">Sap stain fungus</name>
    <dbReference type="NCBI Taxonomy" id="1262450"/>
    <lineage>
        <taxon>Eukaryota</taxon>
        <taxon>Fungi</taxon>
        <taxon>Dikarya</taxon>
        <taxon>Ascomycota</taxon>
        <taxon>Pezizomycotina</taxon>
        <taxon>Sordariomycetes</taxon>
        <taxon>Sordariomycetidae</taxon>
        <taxon>Ophiostomatales</taxon>
        <taxon>Ophiostomataceae</taxon>
        <taxon>Ophiostoma</taxon>
    </lineage>
</organism>
<dbReference type="OrthoDB" id="10019231at2759"/>
<dbReference type="GO" id="GO:0016787">
    <property type="term" value="F:hydrolase activity"/>
    <property type="evidence" value="ECO:0007669"/>
    <property type="project" value="UniProtKB-KW"/>
</dbReference>
<dbReference type="HOGENOM" id="CLU_649070_0_0_1"/>
<sequence>MKWLGWLGNLASSIFMGHYADTNHSFPIESLLVELGRTSTTARQDDKCKIDRPNLRLLHPLFYISIGPLPLVKSRGQESRSRNRLFRAFSSLAMRGAVRDVRGLRRSIALPWTRKFTEEHVEQEGQEEQEGIKGPIPSNLIHNNTTTTTTTTTTTIMSLSTCCVKGFTWDGTPEGREEKIATSFDTYVSGTSTKTAVLIVHDIYGWKATNARLLADHYAREAGVTAYLPDFFQGGVVVRESRPDLNNLEFLQQVILPFLGSHGRDVREPDVFAVARALKRDLGYEKVAVVGFCYGGWAAFRLGAAPANQPEDKDAATKGAIAGPLVDAVAVAHPSLLTTKDIDELVVPTLVLAPAVDALFSPALKQHTFDTLQKNGVPLDYIHFPVVEHGALVRGDVNIPGERAALVRAKHITVSFLKLNLSE</sequence>
<dbReference type="Proteomes" id="UP000016923">
    <property type="component" value="Unassembled WGS sequence"/>
</dbReference>
<dbReference type="PANTHER" id="PTHR17630:SF55">
    <property type="entry name" value="DIENELACTONE HYDROLASE FAMILY PROTEIN (AFU_ORTHOLOGUE AFUA_1G01900)"/>
    <property type="match status" value="1"/>
</dbReference>
<protein>
    <submittedName>
        <fullName evidence="3">Dienelactone hydrolase family protein</fullName>
    </submittedName>
</protein>
<accession>S3BU67</accession>
<reference evidence="3 4" key="1">
    <citation type="journal article" date="2013" name="BMC Genomics">
        <title>The genome and transcriptome of the pine saprophyte Ophiostoma piceae, and a comparison with the bark beetle-associated pine pathogen Grosmannia clavigera.</title>
        <authorList>
            <person name="Haridas S."/>
            <person name="Wang Y."/>
            <person name="Lim L."/>
            <person name="Massoumi Alamouti S."/>
            <person name="Jackman S."/>
            <person name="Docking R."/>
            <person name="Robertson G."/>
            <person name="Birol I."/>
            <person name="Bohlmann J."/>
            <person name="Breuil C."/>
        </authorList>
    </citation>
    <scope>NUCLEOTIDE SEQUENCE [LARGE SCALE GENOMIC DNA]</scope>
    <source>
        <strain evidence="3 4">UAMH 11346</strain>
    </source>
</reference>